<keyword evidence="5 10" id="KW-0819">tRNA processing</keyword>
<protein>
    <recommendedName>
        <fullName evidence="10">tRNA dimethylallyltransferase</fullName>
        <ecNumber evidence="10">2.5.1.75</ecNumber>
    </recommendedName>
    <alternativeName>
        <fullName evidence="10">Dimethylallyl diphosphate:tRNA dimethylallyltransferase</fullName>
        <shortName evidence="10">DMAPP:tRNA dimethylallyltransferase</shortName>
        <shortName evidence="10">DMATase</shortName>
    </alternativeName>
    <alternativeName>
        <fullName evidence="10">Isopentenyl-diphosphate:tRNA isopentenyltransferase</fullName>
        <shortName evidence="10">IPP transferase</shortName>
        <shortName evidence="10">IPPT</shortName>
        <shortName evidence="10">IPTase</shortName>
    </alternativeName>
</protein>
<dbReference type="GO" id="GO:0052381">
    <property type="term" value="F:tRNA dimethylallyltransferase activity"/>
    <property type="evidence" value="ECO:0007669"/>
    <property type="project" value="UniProtKB-EC"/>
</dbReference>
<keyword evidence="8 10" id="KW-0460">Magnesium</keyword>
<comment type="function">
    <text evidence="2 10 12">Catalyzes the transfer of a dimethylallyl group onto the adenine at position 37 in tRNAs that read codons beginning with uridine, leading to the formation of N6-(dimethylallyl)adenosine (i(6)A).</text>
</comment>
<keyword evidence="4 10" id="KW-0808">Transferase</keyword>
<evidence type="ECO:0000256" key="7">
    <source>
        <dbReference type="ARBA" id="ARBA00022840"/>
    </source>
</evidence>
<dbReference type="InterPro" id="IPR039657">
    <property type="entry name" value="Dimethylallyltransferase"/>
</dbReference>
<reference evidence="14 15" key="1">
    <citation type="submission" date="2023-10" db="EMBL/GenBank/DDBJ databases">
        <title>Holzapfeliella saturejae sp. nov. isolated from Satureja montana flowers.</title>
        <authorList>
            <person name="Alcantara C."/>
            <person name="Zuniga M."/>
            <person name="Landete J.M."/>
            <person name="Monedero V."/>
        </authorList>
    </citation>
    <scope>NUCLEOTIDE SEQUENCE [LARGE SCALE GENOMIC DNA]</scope>
    <source>
        <strain evidence="14 15">He02</strain>
    </source>
</reference>
<keyword evidence="15" id="KW-1185">Reference proteome</keyword>
<proteinExistence type="inferred from homology"/>
<evidence type="ECO:0000256" key="4">
    <source>
        <dbReference type="ARBA" id="ARBA00022679"/>
    </source>
</evidence>
<dbReference type="SUPFAM" id="SSF52540">
    <property type="entry name" value="P-loop containing nucleoside triphosphate hydrolases"/>
    <property type="match status" value="2"/>
</dbReference>
<feature type="region of interest" description="Interaction with substrate tRNA" evidence="10">
    <location>
        <begin position="34"/>
        <end position="37"/>
    </location>
</feature>
<evidence type="ECO:0000313" key="15">
    <source>
        <dbReference type="Proteomes" id="UP001377804"/>
    </source>
</evidence>
<evidence type="ECO:0000256" key="1">
    <source>
        <dbReference type="ARBA" id="ARBA00001946"/>
    </source>
</evidence>
<dbReference type="Gene3D" id="1.10.20.140">
    <property type="match status" value="1"/>
</dbReference>
<evidence type="ECO:0000313" key="14">
    <source>
        <dbReference type="EMBL" id="MEJ6348605.1"/>
    </source>
</evidence>
<dbReference type="PANTHER" id="PTHR11088:SF60">
    <property type="entry name" value="TRNA DIMETHYLALLYLTRANSFERASE"/>
    <property type="match status" value="1"/>
</dbReference>
<sequence>MKKILIVAGPTAVGKTAFGIQLAQRFNGEIISGDSMQVYREVAIATAKPTVSEQNQAVHHLIDTQSIYDEFSVKEFVEQADQKITEITARGKLPIIVGGTGFYLNTLIHNFKLGAEKDEHYQKIEAEYQNLLEEKGEDYLWQLLFKQDAVAANKIPKENHRRLIRALTVIKSTGHLFSKQQEELPVKYDAYIVGLNTERELLYQRINQRVDQMMSDGLLEEANLIYSHQDKIYQAKQAIGYKEFFPYFEHQITEQEAVDLLKQSSRRYAKRQLTYFRNKLPVNWIDSVKKDTRYYHVFKEINNWLTK</sequence>
<evidence type="ECO:0000256" key="8">
    <source>
        <dbReference type="ARBA" id="ARBA00022842"/>
    </source>
</evidence>
<keyword evidence="6 10" id="KW-0547">Nucleotide-binding</keyword>
<gene>
    <name evidence="10 14" type="primary">miaA</name>
    <name evidence="14" type="ORF">R4Y45_05110</name>
</gene>
<dbReference type="Pfam" id="PF01715">
    <property type="entry name" value="IPPT"/>
    <property type="match status" value="1"/>
</dbReference>
<evidence type="ECO:0000256" key="5">
    <source>
        <dbReference type="ARBA" id="ARBA00022694"/>
    </source>
</evidence>
<dbReference type="InterPro" id="IPR018022">
    <property type="entry name" value="IPT"/>
</dbReference>
<accession>A0ABU8SGU1</accession>
<name>A0ABU8SGU1_9LACO</name>
<evidence type="ECO:0000256" key="6">
    <source>
        <dbReference type="ARBA" id="ARBA00022741"/>
    </source>
</evidence>
<dbReference type="RefSeq" id="WP_339969938.1">
    <property type="nucleotide sequence ID" value="NZ_JAWMWG010000001.1"/>
</dbReference>
<comment type="cofactor">
    <cofactor evidence="1 10">
        <name>Mg(2+)</name>
        <dbReference type="ChEBI" id="CHEBI:18420"/>
    </cofactor>
</comment>
<dbReference type="InterPro" id="IPR027417">
    <property type="entry name" value="P-loop_NTPase"/>
</dbReference>
<evidence type="ECO:0000256" key="2">
    <source>
        <dbReference type="ARBA" id="ARBA00003213"/>
    </source>
</evidence>
<comment type="caution">
    <text evidence="10">Lacks conserved residue(s) required for the propagation of feature annotation.</text>
</comment>
<feature type="binding site" evidence="10">
    <location>
        <begin position="11"/>
        <end position="16"/>
    </location>
    <ligand>
        <name>substrate</name>
    </ligand>
</feature>
<comment type="caution">
    <text evidence="14">The sequence shown here is derived from an EMBL/GenBank/DDBJ whole genome shotgun (WGS) entry which is preliminary data.</text>
</comment>
<keyword evidence="7 10" id="KW-0067">ATP-binding</keyword>
<dbReference type="EC" id="2.5.1.75" evidence="10"/>
<evidence type="ECO:0000256" key="13">
    <source>
        <dbReference type="RuleBase" id="RU003785"/>
    </source>
</evidence>
<evidence type="ECO:0000256" key="10">
    <source>
        <dbReference type="HAMAP-Rule" id="MF_00185"/>
    </source>
</evidence>
<organism evidence="14 15">
    <name type="scientific">Holzapfeliella saturejae</name>
    <dbReference type="NCBI Taxonomy" id="3082953"/>
    <lineage>
        <taxon>Bacteria</taxon>
        <taxon>Bacillati</taxon>
        <taxon>Bacillota</taxon>
        <taxon>Bacilli</taxon>
        <taxon>Lactobacillales</taxon>
        <taxon>Lactobacillaceae</taxon>
        <taxon>Holzapfeliella</taxon>
    </lineage>
</organism>
<comment type="similarity">
    <text evidence="3 10 13">Belongs to the IPP transferase family.</text>
</comment>
<evidence type="ECO:0000256" key="12">
    <source>
        <dbReference type="RuleBase" id="RU003784"/>
    </source>
</evidence>
<dbReference type="NCBIfam" id="TIGR00174">
    <property type="entry name" value="miaA"/>
    <property type="match status" value="1"/>
</dbReference>
<dbReference type="PANTHER" id="PTHR11088">
    <property type="entry name" value="TRNA DIMETHYLALLYLTRANSFERASE"/>
    <property type="match status" value="1"/>
</dbReference>
<comment type="catalytic activity">
    <reaction evidence="9 10 11">
        <text>adenosine(37) in tRNA + dimethylallyl diphosphate = N(6)-dimethylallyladenosine(37) in tRNA + diphosphate</text>
        <dbReference type="Rhea" id="RHEA:26482"/>
        <dbReference type="Rhea" id="RHEA-COMP:10162"/>
        <dbReference type="Rhea" id="RHEA-COMP:10375"/>
        <dbReference type="ChEBI" id="CHEBI:33019"/>
        <dbReference type="ChEBI" id="CHEBI:57623"/>
        <dbReference type="ChEBI" id="CHEBI:74411"/>
        <dbReference type="ChEBI" id="CHEBI:74415"/>
        <dbReference type="EC" id="2.5.1.75"/>
    </reaction>
</comment>
<evidence type="ECO:0000256" key="11">
    <source>
        <dbReference type="RuleBase" id="RU003783"/>
    </source>
</evidence>
<dbReference type="EMBL" id="JAWMWG010000001">
    <property type="protein sequence ID" value="MEJ6348605.1"/>
    <property type="molecule type" value="Genomic_DNA"/>
</dbReference>
<feature type="site" description="Interaction with substrate tRNA" evidence="10">
    <location>
        <position position="100"/>
    </location>
</feature>
<comment type="subunit">
    <text evidence="10">Monomer.</text>
</comment>
<feature type="binding site" evidence="10">
    <location>
        <begin position="9"/>
        <end position="16"/>
    </location>
    <ligand>
        <name>ATP</name>
        <dbReference type="ChEBI" id="CHEBI:30616"/>
    </ligand>
</feature>
<evidence type="ECO:0000256" key="9">
    <source>
        <dbReference type="ARBA" id="ARBA00049563"/>
    </source>
</evidence>
<evidence type="ECO:0000256" key="3">
    <source>
        <dbReference type="ARBA" id="ARBA00005842"/>
    </source>
</evidence>
<dbReference type="Gene3D" id="3.40.50.300">
    <property type="entry name" value="P-loop containing nucleotide triphosphate hydrolases"/>
    <property type="match status" value="1"/>
</dbReference>
<dbReference type="Proteomes" id="UP001377804">
    <property type="component" value="Unassembled WGS sequence"/>
</dbReference>
<dbReference type="HAMAP" id="MF_00185">
    <property type="entry name" value="IPP_trans"/>
    <property type="match status" value="1"/>
</dbReference>